<gene>
    <name evidence="2" type="ORF">AUP43_03330</name>
</gene>
<name>A0A154VP77_9PROT</name>
<feature type="signal peptide" evidence="1">
    <location>
        <begin position="1"/>
        <end position="26"/>
    </location>
</feature>
<dbReference type="OrthoDB" id="8451006at2"/>
<keyword evidence="1" id="KW-0732">Signal</keyword>
<protein>
    <recommendedName>
        <fullName evidence="4">Lipoprotein</fullName>
    </recommendedName>
</protein>
<proteinExistence type="predicted"/>
<evidence type="ECO:0000256" key="1">
    <source>
        <dbReference type="SAM" id="SignalP"/>
    </source>
</evidence>
<accession>A0A154VP77</accession>
<feature type="chain" id="PRO_5007602010" description="Lipoprotein" evidence="1">
    <location>
        <begin position="27"/>
        <end position="85"/>
    </location>
</feature>
<comment type="caution">
    <text evidence="2">The sequence shown here is derived from an EMBL/GenBank/DDBJ whole genome shotgun (WGS) entry which is preliminary data.</text>
</comment>
<evidence type="ECO:0000313" key="3">
    <source>
        <dbReference type="Proteomes" id="UP000076400"/>
    </source>
</evidence>
<dbReference type="AlphaFoldDB" id="A0A154VP77"/>
<organism evidence="2 3">
    <name type="scientific">Oceanibaculum pacificum</name>
    <dbReference type="NCBI Taxonomy" id="580166"/>
    <lineage>
        <taxon>Bacteria</taxon>
        <taxon>Pseudomonadati</taxon>
        <taxon>Pseudomonadota</taxon>
        <taxon>Alphaproteobacteria</taxon>
        <taxon>Rhodospirillales</taxon>
        <taxon>Oceanibaculaceae</taxon>
        <taxon>Oceanibaculum</taxon>
    </lineage>
</organism>
<dbReference type="Proteomes" id="UP000076400">
    <property type="component" value="Unassembled WGS sequence"/>
</dbReference>
<evidence type="ECO:0008006" key="4">
    <source>
        <dbReference type="Google" id="ProtNLM"/>
    </source>
</evidence>
<dbReference type="STRING" id="580166.AUP43_03330"/>
<sequence>MMFSAVCWRLRLAVLVIATTSLTACATVGSKAPAGGVCPPVVEYGREFQTQAADEIALLPEPSALAEMMSDYGVMREQARACKGS</sequence>
<evidence type="ECO:0000313" key="2">
    <source>
        <dbReference type="EMBL" id="KZD03065.1"/>
    </source>
</evidence>
<dbReference type="EMBL" id="LPXN01000149">
    <property type="protein sequence ID" value="KZD03065.1"/>
    <property type="molecule type" value="Genomic_DNA"/>
</dbReference>
<keyword evidence="3" id="KW-1185">Reference proteome</keyword>
<reference evidence="2 3" key="1">
    <citation type="submission" date="2015-12" db="EMBL/GenBank/DDBJ databases">
        <title>Genome sequence of Oceanibaculum pacificum MCCC 1A02656.</title>
        <authorList>
            <person name="Lu L."/>
            <person name="Lai Q."/>
            <person name="Shao Z."/>
            <person name="Qian P."/>
        </authorList>
    </citation>
    <scope>NUCLEOTIDE SEQUENCE [LARGE SCALE GENOMIC DNA]</scope>
    <source>
        <strain evidence="2 3">MCCC 1A02656</strain>
    </source>
</reference>
<dbReference type="RefSeq" id="WP_067559255.1">
    <property type="nucleotide sequence ID" value="NZ_LPXN01000149.1"/>
</dbReference>